<protein>
    <submittedName>
        <fullName evidence="2">Unannotated protein</fullName>
    </submittedName>
</protein>
<dbReference type="EMBL" id="CAEZVT010000020">
    <property type="protein sequence ID" value="CAB4631827.1"/>
    <property type="molecule type" value="Genomic_DNA"/>
</dbReference>
<reference evidence="2" key="1">
    <citation type="submission" date="2020-05" db="EMBL/GenBank/DDBJ databases">
        <authorList>
            <person name="Chiriac C."/>
            <person name="Salcher M."/>
            <person name="Ghai R."/>
            <person name="Kavagutti S V."/>
        </authorList>
    </citation>
    <scope>NUCLEOTIDE SEQUENCE</scope>
</reference>
<evidence type="ECO:0000313" key="2">
    <source>
        <dbReference type="EMBL" id="CAB4631827.1"/>
    </source>
</evidence>
<feature type="compositionally biased region" description="Basic and acidic residues" evidence="1">
    <location>
        <begin position="78"/>
        <end position="88"/>
    </location>
</feature>
<evidence type="ECO:0000256" key="1">
    <source>
        <dbReference type="SAM" id="MobiDB-lite"/>
    </source>
</evidence>
<sequence>MFLSSALSMCFEVSPPRITLSLEAITSSPRPERYACKFPEGTKIASPGASRTKFRSSETKAPVSPGYLSNRSTTKVRARSDVESESRLATELANRPARALSSSSSLKSSSRYASVAAKAASSPNRASDSEKARKISRISALGLNPHNASKGVMAIKISGLCESSL</sequence>
<feature type="compositionally biased region" description="Low complexity" evidence="1">
    <location>
        <begin position="92"/>
        <end position="109"/>
    </location>
</feature>
<organism evidence="2">
    <name type="scientific">freshwater metagenome</name>
    <dbReference type="NCBI Taxonomy" id="449393"/>
    <lineage>
        <taxon>unclassified sequences</taxon>
        <taxon>metagenomes</taxon>
        <taxon>ecological metagenomes</taxon>
    </lineage>
</organism>
<name>A0A6J6J440_9ZZZZ</name>
<feature type="region of interest" description="Disordered" evidence="1">
    <location>
        <begin position="46"/>
        <end position="109"/>
    </location>
</feature>
<accession>A0A6J6J440</accession>
<gene>
    <name evidence="2" type="ORF">UFOPK2131_00342</name>
</gene>
<proteinExistence type="predicted"/>
<dbReference type="AlphaFoldDB" id="A0A6J6J440"/>